<dbReference type="Pfam" id="PF10497">
    <property type="entry name" value="zf-4CXXC_R1"/>
    <property type="match status" value="1"/>
</dbReference>
<dbReference type="InterPro" id="IPR018866">
    <property type="entry name" value="Znf-4CXXC_R1"/>
</dbReference>
<dbReference type="PROSITE" id="PS51184">
    <property type="entry name" value="JMJC"/>
    <property type="match status" value="1"/>
</dbReference>
<gene>
    <name evidence="12" type="ORF">GOP47_0012759</name>
</gene>
<feature type="compositionally biased region" description="Basic and acidic residues" evidence="8">
    <location>
        <begin position="1098"/>
        <end position="1114"/>
    </location>
</feature>
<dbReference type="GO" id="GO:0003712">
    <property type="term" value="F:transcription coregulator activity"/>
    <property type="evidence" value="ECO:0007669"/>
    <property type="project" value="TreeGrafter"/>
</dbReference>
<feature type="compositionally biased region" description="Basic and acidic residues" evidence="8">
    <location>
        <begin position="954"/>
        <end position="969"/>
    </location>
</feature>
<keyword evidence="7" id="KW-0862">Zinc</keyword>
<feature type="region of interest" description="Disordered" evidence="8">
    <location>
        <begin position="1226"/>
        <end position="1271"/>
    </location>
</feature>
<feature type="region of interest" description="Disordered" evidence="8">
    <location>
        <begin position="23"/>
        <end position="162"/>
    </location>
</feature>
<proteinExistence type="inferred from homology"/>
<feature type="domain" description="RING-type" evidence="9">
    <location>
        <begin position="391"/>
        <end position="438"/>
    </location>
</feature>
<keyword evidence="7" id="KW-0863">Zinc-finger</keyword>
<feature type="domain" description="JmjC" evidence="10">
    <location>
        <begin position="807"/>
        <end position="1485"/>
    </location>
</feature>
<dbReference type="GO" id="GO:0000118">
    <property type="term" value="C:histone deacetylase complex"/>
    <property type="evidence" value="ECO:0007669"/>
    <property type="project" value="TreeGrafter"/>
</dbReference>
<feature type="compositionally biased region" description="Basic and acidic residues" evidence="8">
    <location>
        <begin position="1317"/>
        <end position="1334"/>
    </location>
</feature>
<dbReference type="Proteomes" id="UP000886520">
    <property type="component" value="Chromosome 12"/>
</dbReference>
<evidence type="ECO:0000259" key="10">
    <source>
        <dbReference type="PROSITE" id="PS51184"/>
    </source>
</evidence>
<feature type="region of interest" description="Disordered" evidence="8">
    <location>
        <begin position="344"/>
        <end position="388"/>
    </location>
</feature>
<feature type="compositionally biased region" description="Basic and acidic residues" evidence="8">
    <location>
        <begin position="37"/>
        <end position="47"/>
    </location>
</feature>
<feature type="compositionally biased region" description="Basic and acidic residues" evidence="8">
    <location>
        <begin position="1068"/>
        <end position="1089"/>
    </location>
</feature>
<feature type="compositionally biased region" description="Basic and acidic residues" evidence="8">
    <location>
        <begin position="344"/>
        <end position="356"/>
    </location>
</feature>
<dbReference type="Pfam" id="PF02373">
    <property type="entry name" value="JmjC"/>
    <property type="match status" value="1"/>
</dbReference>
<evidence type="ECO:0000256" key="4">
    <source>
        <dbReference type="ARBA" id="ARBA00023015"/>
    </source>
</evidence>
<dbReference type="Gene3D" id="2.60.120.650">
    <property type="entry name" value="Cupin"/>
    <property type="match status" value="2"/>
</dbReference>
<evidence type="ECO:0008006" key="14">
    <source>
        <dbReference type="Google" id="ProtNLM"/>
    </source>
</evidence>
<dbReference type="GO" id="GO:0031490">
    <property type="term" value="F:chromatin DNA binding"/>
    <property type="evidence" value="ECO:0007669"/>
    <property type="project" value="TreeGrafter"/>
</dbReference>
<feature type="region of interest" description="Disordered" evidence="8">
    <location>
        <begin position="1067"/>
        <end position="1115"/>
    </location>
</feature>
<comment type="caution">
    <text evidence="12">The sequence shown here is derived from an EMBL/GenBank/DDBJ whole genome shotgun (WGS) entry which is preliminary data.</text>
</comment>
<evidence type="ECO:0000256" key="8">
    <source>
        <dbReference type="SAM" id="MobiDB-lite"/>
    </source>
</evidence>
<feature type="region of interest" description="Disordered" evidence="8">
    <location>
        <begin position="1142"/>
        <end position="1208"/>
    </location>
</feature>
<dbReference type="GO" id="GO:0006357">
    <property type="term" value="P:regulation of transcription by RNA polymerase II"/>
    <property type="evidence" value="ECO:0007669"/>
    <property type="project" value="TreeGrafter"/>
</dbReference>
<feature type="domain" description="WRC" evidence="11">
    <location>
        <begin position="16"/>
        <end position="62"/>
    </location>
</feature>
<feature type="compositionally biased region" description="Polar residues" evidence="8">
    <location>
        <begin position="1142"/>
        <end position="1152"/>
    </location>
</feature>
<feature type="region of interest" description="Disordered" evidence="8">
    <location>
        <begin position="1314"/>
        <end position="1349"/>
    </location>
</feature>
<evidence type="ECO:0000313" key="13">
    <source>
        <dbReference type="Proteomes" id="UP000886520"/>
    </source>
</evidence>
<dbReference type="InterPro" id="IPR001841">
    <property type="entry name" value="Znf_RING"/>
</dbReference>
<accession>A0A9D4ZEL7</accession>
<protein>
    <recommendedName>
        <fullName evidence="14">Lysine-specific demethylase JMJ25</fullName>
    </recommendedName>
</protein>
<dbReference type="SMART" id="SM00558">
    <property type="entry name" value="JmjC"/>
    <property type="match status" value="1"/>
</dbReference>
<dbReference type="InterPro" id="IPR045109">
    <property type="entry name" value="LSDs-like"/>
</dbReference>
<dbReference type="GO" id="GO:0008270">
    <property type="term" value="F:zinc ion binding"/>
    <property type="evidence" value="ECO:0007669"/>
    <property type="project" value="UniProtKB-KW"/>
</dbReference>
<feature type="compositionally biased region" description="Basic and acidic residues" evidence="8">
    <location>
        <begin position="925"/>
        <end position="934"/>
    </location>
</feature>
<dbReference type="Pfam" id="PF08879">
    <property type="entry name" value="WRC"/>
    <property type="match status" value="1"/>
</dbReference>
<feature type="region of interest" description="Disordered" evidence="8">
    <location>
        <begin position="925"/>
        <end position="984"/>
    </location>
</feature>
<comment type="subcellular location">
    <subcellularLocation>
        <location evidence="1">Nucleus</location>
    </subcellularLocation>
</comment>
<keyword evidence="5" id="KW-0804">Transcription</keyword>
<evidence type="ECO:0000256" key="6">
    <source>
        <dbReference type="ARBA" id="ARBA00023242"/>
    </source>
</evidence>
<name>A0A9D4ZEL7_ADICA</name>
<dbReference type="PANTHER" id="PTHR12549:SF38">
    <property type="entry name" value="JMJC DOMAIN-CONTAINING HISTONE DEMETHYLASE 2, ISOFORM A"/>
    <property type="match status" value="1"/>
</dbReference>
<keyword evidence="4" id="KW-0805">Transcription regulation</keyword>
<feature type="region of interest" description="Disordered" evidence="8">
    <location>
        <begin position="283"/>
        <end position="323"/>
    </location>
</feature>
<dbReference type="PROSITE" id="PS51667">
    <property type="entry name" value="WRC"/>
    <property type="match status" value="1"/>
</dbReference>
<dbReference type="GO" id="GO:0032454">
    <property type="term" value="F:histone H3K9 demethylase activity"/>
    <property type="evidence" value="ECO:0007669"/>
    <property type="project" value="InterPro"/>
</dbReference>
<comment type="similarity">
    <text evidence="2">Belongs to the JARID1 histone demethylase family.</text>
</comment>
<dbReference type="EMBL" id="JABFUD020000012">
    <property type="protein sequence ID" value="KAI5072653.1"/>
    <property type="molecule type" value="Genomic_DNA"/>
</dbReference>
<evidence type="ECO:0000256" key="5">
    <source>
        <dbReference type="ARBA" id="ARBA00023163"/>
    </source>
</evidence>
<dbReference type="OrthoDB" id="1667110at2759"/>
<feature type="compositionally biased region" description="Basic and acidic residues" evidence="8">
    <location>
        <begin position="190"/>
        <end position="269"/>
    </location>
</feature>
<dbReference type="PANTHER" id="PTHR12549">
    <property type="entry name" value="JMJC DOMAIN-CONTAINING HISTONE DEMETHYLATION PROTEIN"/>
    <property type="match status" value="1"/>
</dbReference>
<feature type="region of interest" description="Disordered" evidence="8">
    <location>
        <begin position="174"/>
        <end position="269"/>
    </location>
</feature>
<sequence length="1534" mass="172763">MNRGRKKGSKAPTEVVPDEFRCKRSDGKQWRCSARAAEGKSMCEKHIVQAKRRAAGAASKQPTPKRMKPSSSDDHPKGKLLKKASKPTPAKKPRKLDSSDTETETDEDSETETETDSDSPPPPSASKSLQLQANRAKEAMRAKDSINGRGNTLVSPKSAENAPVKLKKAMALEHGDHSEKKLKKAMALQHSDHSEKKLKDRDYADGFERKVREKHDMDRKLKGTTEGGERKIQEKLDGSDRRAKDKPDDFERKVRFKEDPDAKESAKKIKAKSELFERKVRDKEAAAERKVKTKVDDHGTRMPQRTEEFVKKVRRPENIAKRMPEEFERKSKVKVENFERRPKEKLHNLTAKGKDSETDEDFDIEQDKDAWLPPGEKGSEKRKRNKESKMCHQCQRNDKGTVIYCQKCSTKRFCLPCISRWYPEMSIEDFEEACPVCRENCNCKACLRMKGRAASGLEEKVQATDAERITALRYMLWFILPLVKALDNQQRQEIELEAKLTGISGVEIKRSKLKTDERLYCDNCNTSIVDLYRHCSECTYDLCLACCEELREGKQPGGAQAGSAKYNPQEKSKRSGQQASCDDRKLPAWTVSADGSIPCPPTERGGCGFPQLSLRQIGKPDFISNLVTNVEVAVKDLSATQIKPQGSCGLCIIDESDSLRKAANRIDTEDNFIYCPSALSLGENSLQHFQNHWLQGHPVIVRNVLDKTKGLSWEPMVMWRAFRETTKNKFAEETKTVKAIDCLDWCEVEINIRQFFRGYAEGRMHRGGWPEMLKLKDWPPANFFHERLPRHGAEFVSALPFHDYTHPTRGMLNLATKLPKNIAKPDLGPKTYIAYGYEEEFGRGDSVTKLHCDMSDAVNVLTHVAEVHLKDFQLEGIKKYKSRKKRHVIDEEGVLLQKVARCEQELPETEKSQQNGHYGKLLETERTSLSEPRIHSVPLETISDAVDDSASDMAEARGPKLPEADERSPVRASNLPVQVPEDGDGSIENVSSGMAVSEFSVSLSEIPESGQKSVEDALVSVLEERVASELDVTVSDNANASEVRAPEYAGENQHSLLGSDSIVYSHGGRVDSTKDTHSKVDVEKSCPRDGDDDTVALQEKDNHAGGGNGDKEAEAPVNADTNFTRTHSVDIACPSDLPSRYYETSQKQNEPIVTSMDVDSNDGRAEGQTCVVEKKLGYGEPQKEESDDIDESGDIGVEQQLGKANENTALQDICWKEDSLSKNTDIVKKESESADFERSKEDKLHRYFEEGKEESEDSAFETKQNAGDKGTAEAIIQERICNEETVSTHVRRDEENGIKNMDDDAAMEKVLSSEIKPLNDRSKNGLSHDRDAATETKSPSNGEEDTPHLDCKLVSENALNGETLIESKSGGALWDIFRRQDVPKLREYLNRHWKEFKHIKEEYLSHVVDPIHDQTIFLNEEHKKKLKEEFGVEPWSFQQFTGEAVFIPTGCPHQVRNLKSCIKVALDFVAPENVQQCVDLAGEYRLLPKDHRAKEDKLEVKKMAIFAAASAVRQLDSLLALRQKEVDDARELKE</sequence>
<evidence type="ECO:0000256" key="2">
    <source>
        <dbReference type="ARBA" id="ARBA00006801"/>
    </source>
</evidence>
<feature type="compositionally biased region" description="Basic residues" evidence="8">
    <location>
        <begin position="78"/>
        <end position="94"/>
    </location>
</feature>
<keyword evidence="13" id="KW-1185">Reference proteome</keyword>
<evidence type="ECO:0000256" key="3">
    <source>
        <dbReference type="ARBA" id="ARBA00022723"/>
    </source>
</evidence>
<evidence type="ECO:0000256" key="7">
    <source>
        <dbReference type="PROSITE-ProRule" id="PRU00175"/>
    </source>
</evidence>
<dbReference type="SUPFAM" id="SSF51197">
    <property type="entry name" value="Clavaminate synthase-like"/>
    <property type="match status" value="2"/>
</dbReference>
<evidence type="ECO:0000256" key="1">
    <source>
        <dbReference type="ARBA" id="ARBA00004123"/>
    </source>
</evidence>
<dbReference type="PROSITE" id="PS50089">
    <property type="entry name" value="ZF_RING_2"/>
    <property type="match status" value="1"/>
</dbReference>
<keyword evidence="6" id="KW-0539">Nucleus</keyword>
<feature type="compositionally biased region" description="Basic and acidic residues" evidence="8">
    <location>
        <begin position="135"/>
        <end position="146"/>
    </location>
</feature>
<evidence type="ECO:0000313" key="12">
    <source>
        <dbReference type="EMBL" id="KAI5072653.1"/>
    </source>
</evidence>
<keyword evidence="3" id="KW-0479">Metal-binding</keyword>
<feature type="compositionally biased region" description="Basic and acidic residues" evidence="8">
    <location>
        <begin position="1172"/>
        <end position="1184"/>
    </location>
</feature>
<dbReference type="GO" id="GO:0000785">
    <property type="term" value="C:chromatin"/>
    <property type="evidence" value="ECO:0007669"/>
    <property type="project" value="TreeGrafter"/>
</dbReference>
<dbReference type="InterPro" id="IPR003347">
    <property type="entry name" value="JmjC_dom"/>
</dbReference>
<dbReference type="InterPro" id="IPR014977">
    <property type="entry name" value="WRC_dom"/>
</dbReference>
<organism evidence="12 13">
    <name type="scientific">Adiantum capillus-veneris</name>
    <name type="common">Maidenhair fern</name>
    <dbReference type="NCBI Taxonomy" id="13818"/>
    <lineage>
        <taxon>Eukaryota</taxon>
        <taxon>Viridiplantae</taxon>
        <taxon>Streptophyta</taxon>
        <taxon>Embryophyta</taxon>
        <taxon>Tracheophyta</taxon>
        <taxon>Polypodiopsida</taxon>
        <taxon>Polypodiidae</taxon>
        <taxon>Polypodiales</taxon>
        <taxon>Pteridineae</taxon>
        <taxon>Pteridaceae</taxon>
        <taxon>Vittarioideae</taxon>
        <taxon>Adiantum</taxon>
    </lineage>
</organism>
<feature type="compositionally biased region" description="Basic and acidic residues" evidence="8">
    <location>
        <begin position="1226"/>
        <end position="1250"/>
    </location>
</feature>
<feature type="compositionally biased region" description="Acidic residues" evidence="8">
    <location>
        <begin position="99"/>
        <end position="117"/>
    </location>
</feature>
<feature type="region of interest" description="Disordered" evidence="8">
    <location>
        <begin position="555"/>
        <end position="583"/>
    </location>
</feature>
<reference evidence="12" key="1">
    <citation type="submission" date="2021-01" db="EMBL/GenBank/DDBJ databases">
        <title>Adiantum capillus-veneris genome.</title>
        <authorList>
            <person name="Fang Y."/>
            <person name="Liao Q."/>
        </authorList>
    </citation>
    <scope>NUCLEOTIDE SEQUENCE</scope>
    <source>
        <strain evidence="12">H3</strain>
        <tissue evidence="12">Leaf</tissue>
    </source>
</reference>
<evidence type="ECO:0000259" key="11">
    <source>
        <dbReference type="PROSITE" id="PS51667"/>
    </source>
</evidence>
<evidence type="ECO:0000259" key="9">
    <source>
        <dbReference type="PROSITE" id="PS50089"/>
    </source>
</evidence>